<evidence type="ECO:0000313" key="4">
    <source>
        <dbReference type="Proteomes" id="UP000319210"/>
    </source>
</evidence>
<proteinExistence type="predicted"/>
<protein>
    <submittedName>
        <fullName evidence="3">Uncharacterized protein</fullName>
    </submittedName>
</protein>
<keyword evidence="2" id="KW-0472">Membrane</keyword>
<organism evidence="3 4">
    <name type="scientific">Streptomyces cacaoi</name>
    <dbReference type="NCBI Taxonomy" id="1898"/>
    <lineage>
        <taxon>Bacteria</taxon>
        <taxon>Bacillati</taxon>
        <taxon>Actinomycetota</taxon>
        <taxon>Actinomycetes</taxon>
        <taxon>Kitasatosporales</taxon>
        <taxon>Streptomycetaceae</taxon>
        <taxon>Streptomyces</taxon>
    </lineage>
</organism>
<feature type="region of interest" description="Disordered" evidence="1">
    <location>
        <begin position="1"/>
        <end position="154"/>
    </location>
</feature>
<feature type="compositionally biased region" description="Gly residues" evidence="1">
    <location>
        <begin position="66"/>
        <end position="102"/>
    </location>
</feature>
<gene>
    <name evidence="3" type="ORF">SCA03_01140</name>
</gene>
<evidence type="ECO:0000313" key="3">
    <source>
        <dbReference type="EMBL" id="GEB47563.1"/>
    </source>
</evidence>
<dbReference type="AlphaFoldDB" id="A0A4Y3QSC4"/>
<dbReference type="Proteomes" id="UP000319210">
    <property type="component" value="Unassembled WGS sequence"/>
</dbReference>
<evidence type="ECO:0000256" key="2">
    <source>
        <dbReference type="SAM" id="Phobius"/>
    </source>
</evidence>
<reference evidence="3 4" key="1">
    <citation type="submission" date="2019-06" db="EMBL/GenBank/DDBJ databases">
        <title>Whole genome shotgun sequence of Streptomyces cacaoi subsp. cacaoi NBRC 12748.</title>
        <authorList>
            <person name="Hosoyama A."/>
            <person name="Uohara A."/>
            <person name="Ohji S."/>
            <person name="Ichikawa N."/>
        </authorList>
    </citation>
    <scope>NUCLEOTIDE SEQUENCE [LARGE SCALE GENOMIC DNA]</scope>
    <source>
        <strain evidence="3 4">NBRC 12748</strain>
    </source>
</reference>
<sequence>MPEADASSSPARTVSTRDRSGTPPHTPDQPPAADAPRPEPGPRAEQGAGSAAHGQSPERGPSEGAGSSGGAGPSEPGGPGGLEGPSGPGGPREGGPREGGGPGEDHGPEREPGAGARPEQRIADGERPDPDEPATTDGLPTAPEEQEADLRPSLTPRQARRLRIVLSAAVMLAVAVALILRLGSEPSVLTVGFYGIALVLSGTAIVLSRRGRTRVATAVLGVGFAVILGGEWLLGFPGGI</sequence>
<feature type="transmembrane region" description="Helical" evidence="2">
    <location>
        <begin position="164"/>
        <end position="182"/>
    </location>
</feature>
<keyword evidence="4" id="KW-1185">Reference proteome</keyword>
<keyword evidence="2" id="KW-0812">Transmembrane</keyword>
<feature type="transmembrane region" description="Helical" evidence="2">
    <location>
        <begin position="215"/>
        <end position="234"/>
    </location>
</feature>
<keyword evidence="2" id="KW-1133">Transmembrane helix</keyword>
<name>A0A4Y3QSC4_STRCI</name>
<dbReference type="EMBL" id="BJMM01000002">
    <property type="protein sequence ID" value="GEB47563.1"/>
    <property type="molecule type" value="Genomic_DNA"/>
</dbReference>
<feature type="compositionally biased region" description="Polar residues" evidence="1">
    <location>
        <begin position="1"/>
        <end position="14"/>
    </location>
</feature>
<dbReference type="RefSeq" id="WP_249400495.1">
    <property type="nucleotide sequence ID" value="NZ_JABELW010000042.1"/>
</dbReference>
<evidence type="ECO:0000256" key="1">
    <source>
        <dbReference type="SAM" id="MobiDB-lite"/>
    </source>
</evidence>
<feature type="transmembrane region" description="Helical" evidence="2">
    <location>
        <begin position="188"/>
        <end position="208"/>
    </location>
</feature>
<accession>A0A4Y3QSC4</accession>
<feature type="compositionally biased region" description="Basic and acidic residues" evidence="1">
    <location>
        <begin position="103"/>
        <end position="130"/>
    </location>
</feature>
<comment type="caution">
    <text evidence="3">The sequence shown here is derived from an EMBL/GenBank/DDBJ whole genome shotgun (WGS) entry which is preliminary data.</text>
</comment>